<evidence type="ECO:0000256" key="2">
    <source>
        <dbReference type="SAM" id="Phobius"/>
    </source>
</evidence>
<dbReference type="AlphaFoldDB" id="A0A9P6RB81"/>
<evidence type="ECO:0000256" key="1">
    <source>
        <dbReference type="SAM" id="MobiDB-lite"/>
    </source>
</evidence>
<feature type="region of interest" description="Disordered" evidence="1">
    <location>
        <begin position="400"/>
        <end position="425"/>
    </location>
</feature>
<sequence length="425" mass="44374">MRFFLAYSRHSQQPSSFVLAAASTRLTSRSRSSNSFVWSFLCFIVTLNSFLSILSPSTAGGKASAALDPGFCGDCQTFSNAIGVCGGTFGPTDIEISGEYVLQQAYSKCICTDVMQKVLWTCAKCELLAGYQSKAPPPQKYQTQCIAWGMTIDEWKAPYTGPVAPGTQTDVGNGGTNPTSPPSPASSTSAIPSTLKTSSGGATPTGGNGSDGGKGSGTSDPAQPSSSSNNSEAEGEGAAETTSGPNTTAIGISVGIIGIAVVAGVMAVVMMKRRRRRRTPLDLDSLPAQTNFATLENKWEKLHPGSPSSPPAHVASATPALSRVGHRSPYDASHGYTDEGVVNGYDGPYDGYDHYGNGSGGGAYDGYGRGQYGGQYSEPHYVGYHPGRQQDAYPMHDYGFEHNAPNGQAPPFHAGAPSQGERGKF</sequence>
<evidence type="ECO:0008006" key="5">
    <source>
        <dbReference type="Google" id="ProtNLM"/>
    </source>
</evidence>
<dbReference type="EMBL" id="JAAAIP010000640">
    <property type="protein sequence ID" value="KAG0314148.1"/>
    <property type="molecule type" value="Genomic_DNA"/>
</dbReference>
<comment type="caution">
    <text evidence="3">The sequence shown here is derived from an EMBL/GenBank/DDBJ whole genome shotgun (WGS) entry which is preliminary data.</text>
</comment>
<keyword evidence="4" id="KW-1185">Reference proteome</keyword>
<dbReference type="OrthoDB" id="2445303at2759"/>
<feature type="compositionally biased region" description="Gly residues" evidence="1">
    <location>
        <begin position="203"/>
        <end position="216"/>
    </location>
</feature>
<protein>
    <recommendedName>
        <fullName evidence="5">Transmembrane protein</fullName>
    </recommendedName>
</protein>
<keyword evidence="2" id="KW-0472">Membrane</keyword>
<organism evidence="3 4">
    <name type="scientific">Dissophora globulifera</name>
    <dbReference type="NCBI Taxonomy" id="979702"/>
    <lineage>
        <taxon>Eukaryota</taxon>
        <taxon>Fungi</taxon>
        <taxon>Fungi incertae sedis</taxon>
        <taxon>Mucoromycota</taxon>
        <taxon>Mortierellomycotina</taxon>
        <taxon>Mortierellomycetes</taxon>
        <taxon>Mortierellales</taxon>
        <taxon>Mortierellaceae</taxon>
        <taxon>Dissophora</taxon>
    </lineage>
</organism>
<feature type="compositionally biased region" description="Low complexity" evidence="1">
    <location>
        <begin position="185"/>
        <end position="202"/>
    </location>
</feature>
<evidence type="ECO:0000313" key="4">
    <source>
        <dbReference type="Proteomes" id="UP000738325"/>
    </source>
</evidence>
<gene>
    <name evidence="3" type="ORF">BGZ99_008346</name>
</gene>
<feature type="compositionally biased region" description="Low complexity" evidence="1">
    <location>
        <begin position="217"/>
        <end position="245"/>
    </location>
</feature>
<proteinExistence type="predicted"/>
<accession>A0A9P6RB81</accession>
<dbReference type="Proteomes" id="UP000738325">
    <property type="component" value="Unassembled WGS sequence"/>
</dbReference>
<feature type="region of interest" description="Disordered" evidence="1">
    <location>
        <begin position="159"/>
        <end position="247"/>
    </location>
</feature>
<reference evidence="3" key="1">
    <citation type="journal article" date="2020" name="Fungal Divers.">
        <title>Resolving the Mortierellaceae phylogeny through synthesis of multi-gene phylogenetics and phylogenomics.</title>
        <authorList>
            <person name="Vandepol N."/>
            <person name="Liber J."/>
            <person name="Desiro A."/>
            <person name="Na H."/>
            <person name="Kennedy M."/>
            <person name="Barry K."/>
            <person name="Grigoriev I.V."/>
            <person name="Miller A.N."/>
            <person name="O'Donnell K."/>
            <person name="Stajich J.E."/>
            <person name="Bonito G."/>
        </authorList>
    </citation>
    <scope>NUCLEOTIDE SEQUENCE</scope>
    <source>
        <strain evidence="3">REB-010B</strain>
    </source>
</reference>
<name>A0A9P6RB81_9FUNG</name>
<feature type="transmembrane region" description="Helical" evidence="2">
    <location>
        <begin position="35"/>
        <end position="54"/>
    </location>
</feature>
<keyword evidence="2" id="KW-0812">Transmembrane</keyword>
<evidence type="ECO:0000313" key="3">
    <source>
        <dbReference type="EMBL" id="KAG0314148.1"/>
    </source>
</evidence>
<feature type="transmembrane region" description="Helical" evidence="2">
    <location>
        <begin position="249"/>
        <end position="269"/>
    </location>
</feature>
<keyword evidence="2" id="KW-1133">Transmembrane helix</keyword>